<dbReference type="RefSeq" id="WP_213484304.1">
    <property type="nucleotide sequence ID" value="NZ_CAJRAY010000041.1"/>
</dbReference>
<evidence type="ECO:0000256" key="5">
    <source>
        <dbReference type="ARBA" id="ARBA00023136"/>
    </source>
</evidence>
<sequence>MKTSACVAAGGALGALARYAVALALGAPESGAFPSATFTANAAGCLLIGLLGGLLANRPLPEALREFLSTGFLGGFTTLSAFGVETVRLAADGYAAMAFAYAAASAAAGLVAASAGYALAKAVFRNAREDAA</sequence>
<evidence type="ECO:0000256" key="1">
    <source>
        <dbReference type="ARBA" id="ARBA00004651"/>
    </source>
</evidence>
<comment type="subcellular location">
    <subcellularLocation>
        <location evidence="1 10">Cell membrane</location>
        <topology evidence="1 10">Multi-pass membrane protein</topology>
    </subcellularLocation>
</comment>
<dbReference type="HAMAP" id="MF_00454">
    <property type="entry name" value="FluC"/>
    <property type="match status" value="1"/>
</dbReference>
<gene>
    <name evidence="11" type="primary">txxe 1209</name>
    <name evidence="10" type="synonym">crcB</name>
    <name evidence="10" type="synonym">fluC</name>
    <name evidence="11" type="ORF">TXXE_08850</name>
</gene>
<evidence type="ECO:0000256" key="2">
    <source>
        <dbReference type="ARBA" id="ARBA00022475"/>
    </source>
</evidence>
<comment type="catalytic activity">
    <reaction evidence="8">
        <text>fluoride(in) = fluoride(out)</text>
        <dbReference type="Rhea" id="RHEA:76159"/>
        <dbReference type="ChEBI" id="CHEBI:17051"/>
    </reaction>
    <physiologicalReaction direction="left-to-right" evidence="8">
        <dbReference type="Rhea" id="RHEA:76160"/>
    </physiologicalReaction>
</comment>
<organism evidence="11 12">
    <name type="scientific">Thermobacillus xylanilyticus</name>
    <dbReference type="NCBI Taxonomy" id="76633"/>
    <lineage>
        <taxon>Bacteria</taxon>
        <taxon>Bacillati</taxon>
        <taxon>Bacillota</taxon>
        <taxon>Bacilli</taxon>
        <taxon>Bacillales</taxon>
        <taxon>Paenibacillaceae</taxon>
        <taxon>Thermobacillus</taxon>
    </lineage>
</organism>
<keyword evidence="12" id="KW-1185">Reference proteome</keyword>
<dbReference type="Proteomes" id="UP000681526">
    <property type="component" value="Unassembled WGS sequence"/>
</dbReference>
<evidence type="ECO:0000256" key="9">
    <source>
        <dbReference type="ARBA" id="ARBA00049940"/>
    </source>
</evidence>
<proteinExistence type="inferred from homology"/>
<feature type="binding site" evidence="10">
    <location>
        <position position="77"/>
    </location>
    <ligand>
        <name>Na(+)</name>
        <dbReference type="ChEBI" id="CHEBI:29101"/>
        <note>structural</note>
    </ligand>
</feature>
<protein>
    <recommendedName>
        <fullName evidence="10">Fluoride-specific ion channel FluC</fullName>
    </recommendedName>
</protein>
<keyword evidence="6 10" id="KW-0407">Ion channel</keyword>
<dbReference type="PANTHER" id="PTHR28259:SF1">
    <property type="entry name" value="FLUORIDE EXPORT PROTEIN 1-RELATED"/>
    <property type="match status" value="1"/>
</dbReference>
<keyword evidence="2 10" id="KW-1003">Cell membrane</keyword>
<dbReference type="PANTHER" id="PTHR28259">
    <property type="entry name" value="FLUORIDE EXPORT PROTEIN 1-RELATED"/>
    <property type="match status" value="1"/>
</dbReference>
<keyword evidence="10" id="KW-0406">Ion transport</keyword>
<keyword evidence="10" id="KW-0813">Transport</keyword>
<keyword evidence="5 10" id="KW-0472">Membrane</keyword>
<comment type="caution">
    <text evidence="11">The sequence shown here is derived from an EMBL/GenBank/DDBJ whole genome shotgun (WGS) entry which is preliminary data.</text>
</comment>
<keyword evidence="10" id="KW-0915">Sodium</keyword>
<dbReference type="Pfam" id="PF02537">
    <property type="entry name" value="CRCB"/>
    <property type="match status" value="1"/>
</dbReference>
<reference evidence="11 12" key="1">
    <citation type="submission" date="2021-04" db="EMBL/GenBank/DDBJ databases">
        <authorList>
            <person name="Rakotoarivonina H."/>
        </authorList>
    </citation>
    <scope>NUCLEOTIDE SEQUENCE [LARGE SCALE GENOMIC DNA]</scope>
    <source>
        <strain evidence="11 12">XE</strain>
    </source>
</reference>
<evidence type="ECO:0000256" key="10">
    <source>
        <dbReference type="HAMAP-Rule" id="MF_00454"/>
    </source>
</evidence>
<comment type="similarity">
    <text evidence="7 10">Belongs to the fluoride channel Fluc/FEX (TC 1.A.43) family.</text>
</comment>
<comment type="function">
    <text evidence="9 10">Fluoride-specific ion channel. Important for reducing fluoride concentration in the cell, thus reducing its toxicity.</text>
</comment>
<feature type="transmembrane region" description="Helical" evidence="10">
    <location>
        <begin position="36"/>
        <end position="55"/>
    </location>
</feature>
<accession>A0ABM8V3L7</accession>
<evidence type="ECO:0000256" key="6">
    <source>
        <dbReference type="ARBA" id="ARBA00023303"/>
    </source>
</evidence>
<evidence type="ECO:0000313" key="11">
    <source>
        <dbReference type="EMBL" id="CAG5085527.1"/>
    </source>
</evidence>
<evidence type="ECO:0000256" key="3">
    <source>
        <dbReference type="ARBA" id="ARBA00022692"/>
    </source>
</evidence>
<dbReference type="EMBL" id="CAJRAY010000041">
    <property type="protein sequence ID" value="CAG5085527.1"/>
    <property type="molecule type" value="Genomic_DNA"/>
</dbReference>
<dbReference type="InterPro" id="IPR003691">
    <property type="entry name" value="FluC"/>
</dbReference>
<name>A0ABM8V3L7_THEXY</name>
<feature type="transmembrane region" description="Helical" evidence="10">
    <location>
        <begin position="67"/>
        <end position="84"/>
    </location>
</feature>
<feature type="transmembrane region" description="Helical" evidence="10">
    <location>
        <begin position="96"/>
        <end position="120"/>
    </location>
</feature>
<evidence type="ECO:0000256" key="8">
    <source>
        <dbReference type="ARBA" id="ARBA00035585"/>
    </source>
</evidence>
<keyword evidence="3 10" id="KW-0812">Transmembrane</keyword>
<keyword evidence="10" id="KW-0479">Metal-binding</keyword>
<feature type="binding site" evidence="10">
    <location>
        <position position="74"/>
    </location>
    <ligand>
        <name>Na(+)</name>
        <dbReference type="ChEBI" id="CHEBI:29101"/>
        <note>structural</note>
    </ligand>
</feature>
<evidence type="ECO:0000256" key="4">
    <source>
        <dbReference type="ARBA" id="ARBA00022989"/>
    </source>
</evidence>
<comment type="activity regulation">
    <text evidence="10">Na(+) is not transported, but it plays an essential structural role and its presence is essential for fluoride channel function.</text>
</comment>
<keyword evidence="4 10" id="KW-1133">Transmembrane helix</keyword>
<evidence type="ECO:0000313" key="12">
    <source>
        <dbReference type="Proteomes" id="UP000681526"/>
    </source>
</evidence>
<evidence type="ECO:0000256" key="7">
    <source>
        <dbReference type="ARBA" id="ARBA00035120"/>
    </source>
</evidence>